<evidence type="ECO:0008006" key="4">
    <source>
        <dbReference type="Google" id="ProtNLM"/>
    </source>
</evidence>
<feature type="compositionally biased region" description="Basic and acidic residues" evidence="1">
    <location>
        <begin position="81"/>
        <end position="90"/>
    </location>
</feature>
<dbReference type="AlphaFoldDB" id="A0A3G7UAJ2"/>
<sequence length="315" mass="34042">MSIHSINNIARVVDFNKFGYLAEASNNSSPALGSGNERVKRDVSVPVNVVSESKTEADKLPEVLTALRSISFQLQELISNGRDRQGRVRPDAPAPSVNVTPQVTPEPIAPKPGSALEIQGLSSKRNGAKPDNIWSGFRQGPDGNCVTVSAIKAAMYRFGQSPTDIFKEVTKTSNGYQVVMRDDFKLTLTDRELAEGARGARFVGADKGMLKDAQFLFAVSAKRAQMENNDRTAGRSFQAAIRSLNNGEDETGPGEGFMRLGLKKHMKKVSVNDLANGQLGMCNRAMHSVAVINGREELWGRQGSAPTRGQAVALI</sequence>
<dbReference type="EMBL" id="CP027754">
    <property type="protein sequence ID" value="AZE56355.1"/>
    <property type="molecule type" value="Genomic_DNA"/>
</dbReference>
<proteinExistence type="predicted"/>
<name>A0A3G7UAJ2_9PSED</name>
<gene>
    <name evidence="2" type="ORF">C4K03_4212</name>
</gene>
<evidence type="ECO:0000313" key="3">
    <source>
        <dbReference type="Proteomes" id="UP000268696"/>
    </source>
</evidence>
<dbReference type="RefSeq" id="WP_241194389.1">
    <property type="nucleotide sequence ID" value="NZ_CP027754.1"/>
</dbReference>
<evidence type="ECO:0000313" key="2">
    <source>
        <dbReference type="EMBL" id="AZE56355.1"/>
    </source>
</evidence>
<evidence type="ECO:0000256" key="1">
    <source>
        <dbReference type="SAM" id="MobiDB-lite"/>
    </source>
</evidence>
<accession>A0A3G7UAJ2</accession>
<organism evidence="2 3">
    <name type="scientific">Pseudomonas synxantha</name>
    <dbReference type="NCBI Taxonomy" id="47883"/>
    <lineage>
        <taxon>Bacteria</taxon>
        <taxon>Pseudomonadati</taxon>
        <taxon>Pseudomonadota</taxon>
        <taxon>Gammaproteobacteria</taxon>
        <taxon>Pseudomonadales</taxon>
        <taxon>Pseudomonadaceae</taxon>
        <taxon>Pseudomonas</taxon>
    </lineage>
</organism>
<feature type="region of interest" description="Disordered" evidence="1">
    <location>
        <begin position="81"/>
        <end position="112"/>
    </location>
</feature>
<reference evidence="2 3" key="1">
    <citation type="submission" date="2018-03" db="EMBL/GenBank/DDBJ databases">
        <title>Diversity of phytobeneficial traits revealed by whole-genome analysis of worldwide-isolated phenazine-producing Pseudomonas spp.</title>
        <authorList>
            <person name="Biessy A."/>
            <person name="Novinscak A."/>
            <person name="Blom J."/>
            <person name="Leger G."/>
            <person name="Thomashow L.S."/>
            <person name="Cazorla F.M."/>
            <person name="Josic D."/>
            <person name="Filion M."/>
        </authorList>
    </citation>
    <scope>NUCLEOTIDE SEQUENCE [LARGE SCALE GENOMIC DNA]</scope>
    <source>
        <strain evidence="2 3">30B</strain>
    </source>
</reference>
<protein>
    <recommendedName>
        <fullName evidence="4">Type III secretion effector protein</fullName>
    </recommendedName>
</protein>
<dbReference type="Proteomes" id="UP000268696">
    <property type="component" value="Chromosome"/>
</dbReference>